<evidence type="ECO:0000256" key="10">
    <source>
        <dbReference type="PROSITE-ProRule" id="PRU01263"/>
    </source>
</evidence>
<dbReference type="SMART" id="SM00868">
    <property type="entry name" value="zf-AD"/>
    <property type="match status" value="1"/>
</dbReference>
<name>A0A6J1RA98_9HYME</name>
<evidence type="ECO:0000256" key="1">
    <source>
        <dbReference type="ARBA" id="ARBA00004123"/>
    </source>
</evidence>
<dbReference type="PROSITE" id="PS50157">
    <property type="entry name" value="ZINC_FINGER_C2H2_2"/>
    <property type="match status" value="18"/>
</dbReference>
<evidence type="ECO:0000256" key="3">
    <source>
        <dbReference type="ARBA" id="ARBA00022737"/>
    </source>
</evidence>
<feature type="domain" description="C2H2-type" evidence="13">
    <location>
        <begin position="1166"/>
        <end position="1193"/>
    </location>
</feature>
<feature type="domain" description="C2H2-type" evidence="13">
    <location>
        <begin position="595"/>
        <end position="622"/>
    </location>
</feature>
<evidence type="ECO:0000256" key="6">
    <source>
        <dbReference type="ARBA" id="ARBA00023125"/>
    </source>
</evidence>
<feature type="region of interest" description="Disordered" evidence="12">
    <location>
        <begin position="1255"/>
        <end position="1292"/>
    </location>
</feature>
<feature type="domain" description="C2H2-type" evidence="13">
    <location>
        <begin position="1044"/>
        <end position="1071"/>
    </location>
</feature>
<feature type="coiled-coil region" evidence="11">
    <location>
        <begin position="323"/>
        <end position="351"/>
    </location>
</feature>
<dbReference type="InterPro" id="IPR036236">
    <property type="entry name" value="Znf_C2H2_sf"/>
</dbReference>
<feature type="domain" description="C2H2-type" evidence="13">
    <location>
        <begin position="1017"/>
        <end position="1044"/>
    </location>
</feature>
<dbReference type="FunFam" id="3.30.160.60:FF:000875">
    <property type="entry name" value="zinc finger protein 236 isoform X7"/>
    <property type="match status" value="1"/>
</dbReference>
<accession>A0A6J1RA98</accession>
<comment type="similarity">
    <text evidence="8">Belongs to the snail C2H2-type zinc-finger protein family.</text>
</comment>
<feature type="domain" description="ZAD" evidence="14">
    <location>
        <begin position="23"/>
        <end position="97"/>
    </location>
</feature>
<feature type="compositionally biased region" description="Basic and acidic residues" evidence="12">
    <location>
        <begin position="449"/>
        <end position="463"/>
    </location>
</feature>
<keyword evidence="7" id="KW-0539">Nucleus</keyword>
<dbReference type="PANTHER" id="PTHR24388">
    <property type="entry name" value="ZINC FINGER PROTEIN"/>
    <property type="match status" value="1"/>
</dbReference>
<dbReference type="PROSITE" id="PS00028">
    <property type="entry name" value="ZINC_FINGER_C2H2_1"/>
    <property type="match status" value="17"/>
</dbReference>
<feature type="binding site" evidence="10">
    <location>
        <position position="73"/>
    </location>
    <ligand>
        <name>Zn(2+)</name>
        <dbReference type="ChEBI" id="CHEBI:29105"/>
    </ligand>
</feature>
<dbReference type="Pfam" id="PF07776">
    <property type="entry name" value="zf-AD"/>
    <property type="match status" value="1"/>
</dbReference>
<feature type="domain" description="C2H2-type" evidence="13">
    <location>
        <begin position="692"/>
        <end position="719"/>
    </location>
</feature>
<reference evidence="16" key="1">
    <citation type="submission" date="2025-08" db="UniProtKB">
        <authorList>
            <consortium name="RefSeq"/>
        </authorList>
    </citation>
    <scope>IDENTIFICATION</scope>
    <source>
        <tissue evidence="16">Whole body</tissue>
    </source>
</reference>
<feature type="compositionally biased region" description="Basic and acidic residues" evidence="12">
    <location>
        <begin position="521"/>
        <end position="540"/>
    </location>
</feature>
<sequence length="1370" mass="158760">MDAVEINTSGPPQGEDAIASGMKICRVCLLGNLMMRDLFLESEVASLSAKAMSFANVKMLPGDGLPAQVCCMCAAKLESAYEFKLQVEQADNVLRGKLVGGIIKEELFLNEVEIHLDAERNDNIEEISVSTDYESTTTVLPVESAADKNFLKNQLMILEAEKLSETEEIQQDLEQDNSRESIVEELQQELADAEDNDISDGIDESRAEEVSSDENIIRSCTDAIPTEEHDYIMQQCSLPAEQLSLQEEMQENVPELEQDTLECQETSSEQNQEIQVEQNQEIQAEEDQEIETEQIHEIQAEQNQEIQAEINQEIQVEINQEIQAEINQEIQAELDQEAQAEQENQAEQNQNDTEVLFKEETLTANTDEPVEQESSQNETRRSKRRLARRIFTERNSDEENYFENLNLSSRLKKAQSDKTEKIFFMCYLCDKQFLSKNVLKEHMHSHEEVRKTLSLKKTPEKPQKVQASASAKTPPSGKKANKCPYCGKEYLYINSFTKHIKQHEREREEAKEDPMPLEISFHEDEHSLDFDSGNRSDSECKKRKRGNTADDDTSDSDQDKRRKRSHVEEFACDKCSEKFDTKRGLHKHSITHVSFECSVCNEEYDTLEQLRNHRTKHVVEGVLTEQDLEEDMKQMKSENNDEDNKNIEIEERNGEPTENTKELKCPTCSMTFSRKKALSRHIETTHSSTRSYECKICCQQFTRKDLLRRHAEQHARVKTYKCTQCNKTFGNELTLRNHLVATNHKTFVHGQEYDPNKRIKRVAARAAQKIIDKIKTEDGLEDYDDDNDDNTDYDAKLDGHYRRKRDATPKKYSYKKEFECATCSKRYSTKQALTKHMEQHVKEEKAEKAAEKAAEKLKKAALEKKEAQKKETTSSIGDNDDDDIDSDFESGLDWPMDSHECTTCKKRYSTKKSLLRHQLLHEEPNFECDICNAKFYRKDKLKAHYDKCSEKNPDQVRKCNICGDSFENNEILREHRAKHVTEGILTEEDLRDIEPKSEEKKPGEKIGRKRRTDIVGLECTECNKQYTSRKGLLRHIQVHEGKKYLCDICPKKFYRREHLKIHVAKHNMIKPYKCTRCTKRFIKEEQLNNHLPKHDRTFKKTKETDSSKRFLCEICSKSFTQSTTLIAHLRAHNGIKPYVCEVCSRPFTTNAYLKMHMRTHTQERPYICQYCSRAFARADTLANHLTSHTGEAKYHCKCCPKNFRRLKSLKEHMFIHTGQRPYECPTCDRKFNNNGSRYAHSKRCKQNLLQNQNRAQQMIQQTTQHQQQQQHPQQQQQQQPQPQQVQIQVQQQPHSVRLHQTIGQAQVVKAQNIKTIAIARPAEPTTVTTAQQVMQHQEILMPLILPLTVTLTDVGEEVILPEGTKIYTTS</sequence>
<evidence type="ECO:0000256" key="8">
    <source>
        <dbReference type="ARBA" id="ARBA00037948"/>
    </source>
</evidence>
<dbReference type="RefSeq" id="XP_024889851.1">
    <property type="nucleotide sequence ID" value="XM_025034083.1"/>
</dbReference>
<dbReference type="PROSITE" id="PS51915">
    <property type="entry name" value="ZAD"/>
    <property type="match status" value="1"/>
</dbReference>
<dbReference type="Pfam" id="PF00096">
    <property type="entry name" value="zf-C2H2"/>
    <property type="match status" value="6"/>
</dbReference>
<feature type="region of interest" description="Disordered" evidence="12">
    <location>
        <begin position="265"/>
        <end position="290"/>
    </location>
</feature>
<dbReference type="Pfam" id="PF13912">
    <property type="entry name" value="zf-C2H2_6"/>
    <property type="match status" value="4"/>
</dbReference>
<feature type="binding site" evidence="10">
    <location>
        <position position="70"/>
    </location>
    <ligand>
        <name>Zn(2+)</name>
        <dbReference type="ChEBI" id="CHEBI:29105"/>
    </ligand>
</feature>
<evidence type="ECO:0000256" key="4">
    <source>
        <dbReference type="ARBA" id="ARBA00022771"/>
    </source>
</evidence>
<feature type="domain" description="C2H2-type" evidence="13">
    <location>
        <begin position="818"/>
        <end position="845"/>
    </location>
</feature>
<feature type="domain" description="C2H2-type" evidence="13">
    <location>
        <begin position="1138"/>
        <end position="1165"/>
    </location>
</feature>
<keyword evidence="11" id="KW-0175">Coiled coil</keyword>
<dbReference type="InterPro" id="IPR012934">
    <property type="entry name" value="Znf_AD"/>
</dbReference>
<feature type="domain" description="C2H2-type" evidence="13">
    <location>
        <begin position="720"/>
        <end position="754"/>
    </location>
</feature>
<feature type="compositionally biased region" description="Acidic residues" evidence="12">
    <location>
        <begin position="878"/>
        <end position="890"/>
    </location>
</feature>
<organism evidence="15 16">
    <name type="scientific">Temnothorax curvispinosus</name>
    <dbReference type="NCBI Taxonomy" id="300111"/>
    <lineage>
        <taxon>Eukaryota</taxon>
        <taxon>Metazoa</taxon>
        <taxon>Ecdysozoa</taxon>
        <taxon>Arthropoda</taxon>
        <taxon>Hexapoda</taxon>
        <taxon>Insecta</taxon>
        <taxon>Pterygota</taxon>
        <taxon>Neoptera</taxon>
        <taxon>Endopterygota</taxon>
        <taxon>Hymenoptera</taxon>
        <taxon>Apocrita</taxon>
        <taxon>Aculeata</taxon>
        <taxon>Formicoidea</taxon>
        <taxon>Formicidae</taxon>
        <taxon>Myrmicinae</taxon>
        <taxon>Temnothorax</taxon>
    </lineage>
</organism>
<dbReference type="InterPro" id="IPR013087">
    <property type="entry name" value="Znf_C2H2_type"/>
</dbReference>
<feature type="domain" description="C2H2-type" evidence="13">
    <location>
        <begin position="1194"/>
        <end position="1221"/>
    </location>
</feature>
<feature type="domain" description="C2H2-type" evidence="13">
    <location>
        <begin position="899"/>
        <end position="926"/>
    </location>
</feature>
<proteinExistence type="inferred from homology"/>
<evidence type="ECO:0000256" key="11">
    <source>
        <dbReference type="SAM" id="Coils"/>
    </source>
</evidence>
<feature type="binding site" evidence="10">
    <location>
        <position position="25"/>
    </location>
    <ligand>
        <name>Zn(2+)</name>
        <dbReference type="ChEBI" id="CHEBI:29105"/>
    </ligand>
</feature>
<feature type="coiled-coil region" evidence="11">
    <location>
        <begin position="148"/>
        <end position="196"/>
    </location>
</feature>
<evidence type="ECO:0000313" key="16">
    <source>
        <dbReference type="RefSeq" id="XP_024889851.1"/>
    </source>
</evidence>
<feature type="compositionally biased region" description="Basic and acidic residues" evidence="12">
    <location>
        <begin position="842"/>
        <end position="872"/>
    </location>
</feature>
<feature type="domain" description="C2H2-type" evidence="13">
    <location>
        <begin position="1110"/>
        <end position="1137"/>
    </location>
</feature>
<evidence type="ECO:0000259" key="13">
    <source>
        <dbReference type="PROSITE" id="PS50157"/>
    </source>
</evidence>
<feature type="domain" description="C2H2-type" evidence="13">
    <location>
        <begin position="570"/>
        <end position="592"/>
    </location>
</feature>
<feature type="region of interest" description="Disordered" evidence="12">
    <location>
        <begin position="521"/>
        <end position="563"/>
    </location>
</feature>
<evidence type="ECO:0000313" key="15">
    <source>
        <dbReference type="Proteomes" id="UP000504618"/>
    </source>
</evidence>
<evidence type="ECO:0000256" key="7">
    <source>
        <dbReference type="ARBA" id="ARBA00023242"/>
    </source>
</evidence>
<feature type="domain" description="C2H2-type" evidence="13">
    <location>
        <begin position="481"/>
        <end position="508"/>
    </location>
</feature>
<feature type="domain" description="C2H2-type" evidence="13">
    <location>
        <begin position="663"/>
        <end position="691"/>
    </location>
</feature>
<dbReference type="InterPro" id="IPR050527">
    <property type="entry name" value="Snail/Krueppel_Znf"/>
</dbReference>
<evidence type="ECO:0000256" key="2">
    <source>
        <dbReference type="ARBA" id="ARBA00022723"/>
    </source>
</evidence>
<dbReference type="SMART" id="SM00355">
    <property type="entry name" value="ZnF_C2H2"/>
    <property type="match status" value="19"/>
</dbReference>
<keyword evidence="4 9" id="KW-0863">Zinc-finger</keyword>
<feature type="compositionally biased region" description="Polar residues" evidence="12">
    <location>
        <begin position="362"/>
        <end position="377"/>
    </location>
</feature>
<dbReference type="FunFam" id="3.30.160.60:FF:002343">
    <property type="entry name" value="Zinc finger protein 33A"/>
    <property type="match status" value="1"/>
</dbReference>
<dbReference type="OrthoDB" id="6077919at2759"/>
<evidence type="ECO:0000256" key="5">
    <source>
        <dbReference type="ARBA" id="ARBA00022833"/>
    </source>
</evidence>
<dbReference type="PANTHER" id="PTHR24388:SF53">
    <property type="entry name" value="CHORION TRANSCRIPTION FACTOR CF2-RELATED"/>
    <property type="match status" value="1"/>
</dbReference>
<dbReference type="GO" id="GO:0000978">
    <property type="term" value="F:RNA polymerase II cis-regulatory region sequence-specific DNA binding"/>
    <property type="evidence" value="ECO:0007669"/>
    <property type="project" value="TreeGrafter"/>
</dbReference>
<dbReference type="Pfam" id="PF12874">
    <property type="entry name" value="zf-met"/>
    <property type="match status" value="2"/>
</dbReference>
<dbReference type="SUPFAM" id="SSF57667">
    <property type="entry name" value="beta-beta-alpha zinc fingers"/>
    <property type="match status" value="10"/>
</dbReference>
<feature type="region of interest" description="Disordered" evidence="12">
    <location>
        <begin position="636"/>
        <end position="661"/>
    </location>
</feature>
<evidence type="ECO:0000256" key="9">
    <source>
        <dbReference type="PROSITE-ProRule" id="PRU00042"/>
    </source>
</evidence>
<evidence type="ECO:0000259" key="14">
    <source>
        <dbReference type="PROSITE" id="PS51915"/>
    </source>
</evidence>
<dbReference type="Gene3D" id="3.40.1800.20">
    <property type="match status" value="1"/>
</dbReference>
<keyword evidence="3" id="KW-0677">Repeat</keyword>
<dbReference type="GO" id="GO:0008270">
    <property type="term" value="F:zinc ion binding"/>
    <property type="evidence" value="ECO:0007669"/>
    <property type="project" value="UniProtKB-UniRule"/>
</dbReference>
<keyword evidence="6" id="KW-0238">DNA-binding</keyword>
<protein>
    <submittedName>
        <fullName evidence="16">Zinc finger protein 91-like</fullName>
    </submittedName>
</protein>
<gene>
    <name evidence="16" type="primary">LOC112466149</name>
</gene>
<dbReference type="GO" id="GO:0005634">
    <property type="term" value="C:nucleus"/>
    <property type="evidence" value="ECO:0007669"/>
    <property type="project" value="UniProtKB-SubCell"/>
</dbReference>
<feature type="domain" description="C2H2-type" evidence="13">
    <location>
        <begin position="424"/>
        <end position="451"/>
    </location>
</feature>
<dbReference type="Gene3D" id="3.30.160.60">
    <property type="entry name" value="Classic Zinc Finger"/>
    <property type="match status" value="14"/>
</dbReference>
<dbReference type="GO" id="GO:0000981">
    <property type="term" value="F:DNA-binding transcription factor activity, RNA polymerase II-specific"/>
    <property type="evidence" value="ECO:0007669"/>
    <property type="project" value="TreeGrafter"/>
</dbReference>
<keyword evidence="2 10" id="KW-0479">Metal-binding</keyword>
<feature type="region of interest" description="Disordered" evidence="12">
    <location>
        <begin position="360"/>
        <end position="384"/>
    </location>
</feature>
<feature type="domain" description="C2H2-type" evidence="13">
    <location>
        <begin position="926"/>
        <end position="953"/>
    </location>
</feature>
<feature type="binding site" evidence="10">
    <location>
        <position position="28"/>
    </location>
    <ligand>
        <name>Zn(2+)</name>
        <dbReference type="ChEBI" id="CHEBI:29105"/>
    </ligand>
</feature>
<comment type="subcellular location">
    <subcellularLocation>
        <location evidence="1">Nucleus</location>
    </subcellularLocation>
</comment>
<feature type="region of interest" description="Disordered" evidence="12">
    <location>
        <begin position="449"/>
        <end position="480"/>
    </location>
</feature>
<keyword evidence="15" id="KW-1185">Reference proteome</keyword>
<dbReference type="GeneID" id="112466149"/>
<feature type="compositionally biased region" description="Low complexity" evidence="12">
    <location>
        <begin position="269"/>
        <end position="282"/>
    </location>
</feature>
<feature type="region of interest" description="Disordered" evidence="12">
    <location>
        <begin position="842"/>
        <end position="890"/>
    </location>
</feature>
<dbReference type="SUPFAM" id="SSF57716">
    <property type="entry name" value="Glucocorticoid receptor-like (DNA-binding domain)"/>
    <property type="match status" value="1"/>
</dbReference>
<feature type="domain" description="C2H2-type" evidence="13">
    <location>
        <begin position="957"/>
        <end position="984"/>
    </location>
</feature>
<dbReference type="Proteomes" id="UP000504618">
    <property type="component" value="Unplaced"/>
</dbReference>
<feature type="domain" description="C2H2-type" evidence="13">
    <location>
        <begin position="1072"/>
        <end position="1094"/>
    </location>
</feature>
<evidence type="ECO:0000256" key="12">
    <source>
        <dbReference type="SAM" id="MobiDB-lite"/>
    </source>
</evidence>
<keyword evidence="5 10" id="KW-0862">Zinc</keyword>